<dbReference type="Pfam" id="PF13966">
    <property type="entry name" value="zf-RVT"/>
    <property type="match status" value="1"/>
</dbReference>
<dbReference type="AlphaFoldDB" id="A0AA38WRY1"/>
<protein>
    <recommendedName>
        <fullName evidence="2">Reverse transcriptase domain-containing protein</fullName>
    </recommendedName>
</protein>
<dbReference type="InterPro" id="IPR036691">
    <property type="entry name" value="Endo/exonu/phosph_ase_sf"/>
</dbReference>
<dbReference type="InterPro" id="IPR000477">
    <property type="entry name" value="RT_dom"/>
</dbReference>
<sequence length="1137" mass="128552">MGGGRGYRHEYVEAIGNSGGMLTIWDSNKFKCIQVHKDKHFLVTIGNWQGIEGKLGLVNIYGPNSSVDRKELWSKLVQLVSDDEVKWCLFGDFNEVRTEDERLNSSCNQRGMFEFNRFIEEGGLLDVPLISKRYTRVSDDGFKFSRLDRFLMTPNFGSSWKTLGVRALDRKGSDHSPLLLSEDLSDYGPKPFKFFDVWLKEDTLGAIVNEAWNIDVNSSDPVRMVRDKFKMVKCKIKEWSRDRFGSLDKKIADLREECNRLEAKAELSNWSESERSKWLESRKSWLDLEEKKCSMLRQKAKTKWLTEGDDNTKFLHAAIKNRVRKNTVRGLEINGVWVDDPERVKAHVFDFFKGKFSRIREEQPTFTSVKTRRITEEGAFLLETPFGEEEVWLAICDYGSNKSPGPDGFTIGFVKKFWGILKDDFMKAMRWFWHTESIGPRCNASFLTLIPKVANPCGLSEFRSISLIGIFYKVVAKVLALRFKKVIGKVISDTQSAFIKGRNILDGILIANEVVDYIRNKKKKGLIFKVDFEKAYDLVEWGFLLDSMHRMRIGKKWIGWISACLRSSSMSILVNGSPTKEFTMGKGLRQGDPMAPFLFLIVAENLNLLMEEAKDKGLYEGLSIGELEVKVSHLQYTDDVIFFGNWSTRNLRNLLKILEYFREISGLRINLKKSKIFGVGVQDSVVQQWATGVGCLGETLPFMYLGLPVGASMHKLCSWRPIMEKVRSKLALWKARTISFGGRLTLVKSVLGSTPLYFLSLFRAPSGVIGEIESIRRNFFWGEGVIRALGRVAGGCGFGLGLGSLGVRALGELDALSSKLSGWLPSRSNHDHWDWEFDIGKGFSVKKCRKVLAELGGIGAGEMETVWAPFVPKKVNVFLWRVRYGRIPTRVALDNLGVDLGSVLCPRCGDVTEDIDHALLNCVEVRRMWSRVGSCVNKNLDGIDSLNLFLQEDAELIRSRKGKTARDLQFLLLLFSGFWSTCCRFFDSLPAIMHRMVVVVALFDGPNLLKNVSTIAAKAGTWFGDPYTGDIGSIDSNGQPVNTYIMFPNGFGIVTQFNSKNKAWSAVWLTCIGMESAKTGGDLDWWWLVVVQTTVAGGDSEWWPSTVVQNNGRWRWSSIVVQKGGLSSMVQKNGGRQ</sequence>
<dbReference type="PANTHER" id="PTHR33116:SF78">
    <property type="entry name" value="OS12G0587133 PROTEIN"/>
    <property type="match status" value="1"/>
</dbReference>
<dbReference type="PANTHER" id="PTHR33116">
    <property type="entry name" value="REVERSE TRANSCRIPTASE ZINC-BINDING DOMAIN-CONTAINING PROTEIN-RELATED-RELATED"/>
    <property type="match status" value="1"/>
</dbReference>
<accession>A0AA38WRY1</accession>
<feature type="coiled-coil region" evidence="1">
    <location>
        <begin position="244"/>
        <end position="271"/>
    </location>
</feature>
<evidence type="ECO:0000313" key="3">
    <source>
        <dbReference type="EMBL" id="KAJ9560001.1"/>
    </source>
</evidence>
<dbReference type="GO" id="GO:0003824">
    <property type="term" value="F:catalytic activity"/>
    <property type="evidence" value="ECO:0007669"/>
    <property type="project" value="InterPro"/>
</dbReference>
<dbReference type="PROSITE" id="PS50878">
    <property type="entry name" value="RT_POL"/>
    <property type="match status" value="1"/>
</dbReference>
<evidence type="ECO:0000259" key="2">
    <source>
        <dbReference type="PROSITE" id="PS50878"/>
    </source>
</evidence>
<name>A0AA38WRY1_9ASTR</name>
<organism evidence="3 4">
    <name type="scientific">Centaurea solstitialis</name>
    <name type="common">yellow star-thistle</name>
    <dbReference type="NCBI Taxonomy" id="347529"/>
    <lineage>
        <taxon>Eukaryota</taxon>
        <taxon>Viridiplantae</taxon>
        <taxon>Streptophyta</taxon>
        <taxon>Embryophyta</taxon>
        <taxon>Tracheophyta</taxon>
        <taxon>Spermatophyta</taxon>
        <taxon>Magnoliopsida</taxon>
        <taxon>eudicotyledons</taxon>
        <taxon>Gunneridae</taxon>
        <taxon>Pentapetalae</taxon>
        <taxon>asterids</taxon>
        <taxon>campanulids</taxon>
        <taxon>Asterales</taxon>
        <taxon>Asteraceae</taxon>
        <taxon>Carduoideae</taxon>
        <taxon>Cardueae</taxon>
        <taxon>Centaureinae</taxon>
        <taxon>Centaurea</taxon>
    </lineage>
</organism>
<keyword evidence="4" id="KW-1185">Reference proteome</keyword>
<proteinExistence type="predicted"/>
<dbReference type="Gene3D" id="3.60.10.10">
    <property type="entry name" value="Endonuclease/exonuclease/phosphatase"/>
    <property type="match status" value="1"/>
</dbReference>
<reference evidence="3" key="1">
    <citation type="submission" date="2023-03" db="EMBL/GenBank/DDBJ databases">
        <title>Chromosome-scale reference genome and RAD-based genetic map of yellow starthistle (Centaurea solstitialis) reveal putative structural variation and QTLs associated with invader traits.</title>
        <authorList>
            <person name="Reatini B."/>
            <person name="Cang F.A."/>
            <person name="Jiang Q."/>
            <person name="Mckibben M.T.W."/>
            <person name="Barker M.S."/>
            <person name="Rieseberg L.H."/>
            <person name="Dlugosch K.M."/>
        </authorList>
    </citation>
    <scope>NUCLEOTIDE SEQUENCE</scope>
    <source>
        <strain evidence="3">CAN-66</strain>
        <tissue evidence="3">Leaf</tissue>
    </source>
</reference>
<dbReference type="Pfam" id="PF00078">
    <property type="entry name" value="RVT_1"/>
    <property type="match status" value="1"/>
</dbReference>
<gene>
    <name evidence="3" type="ORF">OSB04_005161</name>
</gene>
<dbReference type="InterPro" id="IPR026960">
    <property type="entry name" value="RVT-Znf"/>
</dbReference>
<dbReference type="Pfam" id="PF03372">
    <property type="entry name" value="Exo_endo_phos"/>
    <property type="match status" value="1"/>
</dbReference>
<keyword evidence="1" id="KW-0175">Coiled coil</keyword>
<dbReference type="Proteomes" id="UP001172457">
    <property type="component" value="Chromosome 2"/>
</dbReference>
<evidence type="ECO:0000256" key="1">
    <source>
        <dbReference type="SAM" id="Coils"/>
    </source>
</evidence>
<dbReference type="EMBL" id="JARYMX010000002">
    <property type="protein sequence ID" value="KAJ9560001.1"/>
    <property type="molecule type" value="Genomic_DNA"/>
</dbReference>
<feature type="domain" description="Reverse transcriptase" evidence="2">
    <location>
        <begin position="431"/>
        <end position="709"/>
    </location>
</feature>
<evidence type="ECO:0000313" key="4">
    <source>
        <dbReference type="Proteomes" id="UP001172457"/>
    </source>
</evidence>
<dbReference type="CDD" id="cd01650">
    <property type="entry name" value="RT_nLTR_like"/>
    <property type="match status" value="1"/>
</dbReference>
<dbReference type="InterPro" id="IPR005135">
    <property type="entry name" value="Endo/exonuclease/phosphatase"/>
</dbReference>
<comment type="caution">
    <text evidence="3">The sequence shown here is derived from an EMBL/GenBank/DDBJ whole genome shotgun (WGS) entry which is preliminary data.</text>
</comment>
<dbReference type="SUPFAM" id="SSF56219">
    <property type="entry name" value="DNase I-like"/>
    <property type="match status" value="1"/>
</dbReference>